<comment type="caution">
    <text evidence="3">The sequence shown here is derived from an EMBL/GenBank/DDBJ whole genome shotgun (WGS) entry which is preliminary data.</text>
</comment>
<dbReference type="PANTHER" id="PTHR46268:SF6">
    <property type="entry name" value="UNIVERSAL STRESS PROTEIN UP12"/>
    <property type="match status" value="1"/>
</dbReference>
<dbReference type="InterPro" id="IPR006015">
    <property type="entry name" value="Universal_stress_UspA"/>
</dbReference>
<name>A0ABP8R5P6_9ACTN</name>
<evidence type="ECO:0000256" key="1">
    <source>
        <dbReference type="ARBA" id="ARBA00008791"/>
    </source>
</evidence>
<evidence type="ECO:0000313" key="3">
    <source>
        <dbReference type="EMBL" id="GAA4518960.1"/>
    </source>
</evidence>
<dbReference type="RefSeq" id="WP_345475130.1">
    <property type="nucleotide sequence ID" value="NZ_BAABHF010000061.1"/>
</dbReference>
<dbReference type="Proteomes" id="UP001500503">
    <property type="component" value="Unassembled WGS sequence"/>
</dbReference>
<feature type="domain" description="UspA" evidence="2">
    <location>
        <begin position="1"/>
        <end position="139"/>
    </location>
</feature>
<dbReference type="InterPro" id="IPR006016">
    <property type="entry name" value="UspA"/>
</dbReference>
<dbReference type="SUPFAM" id="SSF52402">
    <property type="entry name" value="Adenine nucleotide alpha hydrolases-like"/>
    <property type="match status" value="2"/>
</dbReference>
<accession>A0ABP8R5P6</accession>
<organism evidence="3 4">
    <name type="scientific">Actinoallomurus oryzae</name>
    <dbReference type="NCBI Taxonomy" id="502180"/>
    <lineage>
        <taxon>Bacteria</taxon>
        <taxon>Bacillati</taxon>
        <taxon>Actinomycetota</taxon>
        <taxon>Actinomycetes</taxon>
        <taxon>Streptosporangiales</taxon>
        <taxon>Thermomonosporaceae</taxon>
        <taxon>Actinoallomurus</taxon>
    </lineage>
</organism>
<evidence type="ECO:0000313" key="4">
    <source>
        <dbReference type="Proteomes" id="UP001500503"/>
    </source>
</evidence>
<feature type="domain" description="UspA" evidence="2">
    <location>
        <begin position="164"/>
        <end position="282"/>
    </location>
</feature>
<dbReference type="Pfam" id="PF00582">
    <property type="entry name" value="Usp"/>
    <property type="match status" value="2"/>
</dbReference>
<evidence type="ECO:0000259" key="2">
    <source>
        <dbReference type="Pfam" id="PF00582"/>
    </source>
</evidence>
<dbReference type="PANTHER" id="PTHR46268">
    <property type="entry name" value="STRESS RESPONSE PROTEIN NHAX"/>
    <property type="match status" value="1"/>
</dbReference>
<dbReference type="PRINTS" id="PR01438">
    <property type="entry name" value="UNVRSLSTRESS"/>
</dbReference>
<proteinExistence type="inferred from homology"/>
<protein>
    <submittedName>
        <fullName evidence="3">Universal stress protein</fullName>
    </submittedName>
</protein>
<sequence>MIQPIVVGTDGSSRADLAVEWAADEATLRRRPLHIVHAAERWEHDMPFYTVPGTCESLTETGEHVLAEAVERAAKARPGLPVTSELVFDAPVRALRSQGRRAGEIVVGHRGLGGFAGMLLGSTGLRLAAHVPVPTVVVRGEARERRHEVLAGVDLSEDTEASGASKASEAVLRYAFEAAALRDAWVHVVHAWQVPAMLPTVSVCEAEAVTRDRLDDALAPWRARYPDVGVVEQTPRAHPVGALTACSSRAVLLVVGPGRRETRLGSVAHGVIHHADCPVALVGLPG</sequence>
<comment type="similarity">
    <text evidence="1">Belongs to the universal stress protein A family.</text>
</comment>
<dbReference type="EMBL" id="BAABHF010000061">
    <property type="protein sequence ID" value="GAA4518960.1"/>
    <property type="molecule type" value="Genomic_DNA"/>
</dbReference>
<dbReference type="Gene3D" id="3.40.50.620">
    <property type="entry name" value="HUPs"/>
    <property type="match status" value="2"/>
</dbReference>
<gene>
    <name evidence="3" type="ORF">GCM10023191_093860</name>
</gene>
<dbReference type="InterPro" id="IPR014729">
    <property type="entry name" value="Rossmann-like_a/b/a_fold"/>
</dbReference>
<keyword evidence="4" id="KW-1185">Reference proteome</keyword>
<reference evidence="4" key="1">
    <citation type="journal article" date="2019" name="Int. J. Syst. Evol. Microbiol.">
        <title>The Global Catalogue of Microorganisms (GCM) 10K type strain sequencing project: providing services to taxonomists for standard genome sequencing and annotation.</title>
        <authorList>
            <consortium name="The Broad Institute Genomics Platform"/>
            <consortium name="The Broad Institute Genome Sequencing Center for Infectious Disease"/>
            <person name="Wu L."/>
            <person name="Ma J."/>
        </authorList>
    </citation>
    <scope>NUCLEOTIDE SEQUENCE [LARGE SCALE GENOMIC DNA]</scope>
    <source>
        <strain evidence="4">JCM 17933</strain>
    </source>
</reference>